<evidence type="ECO:0000256" key="1">
    <source>
        <dbReference type="ARBA" id="ARBA00006547"/>
    </source>
</evidence>
<evidence type="ECO:0000313" key="4">
    <source>
        <dbReference type="Proteomes" id="UP000556084"/>
    </source>
</evidence>
<dbReference type="SUPFAM" id="SSF54001">
    <property type="entry name" value="Cysteine proteinases"/>
    <property type="match status" value="1"/>
</dbReference>
<dbReference type="RefSeq" id="WP_184351316.1">
    <property type="nucleotide sequence ID" value="NZ_JACHJH010000008.1"/>
</dbReference>
<gene>
    <name evidence="3" type="ORF">FHS39_004612</name>
</gene>
<keyword evidence="3" id="KW-0808">Transferase</keyword>
<dbReference type="PANTHER" id="PTHR11786:SF0">
    <property type="entry name" value="ARYLAMINE N-ACETYLTRANSFERASE 4-RELATED"/>
    <property type="match status" value="1"/>
</dbReference>
<dbReference type="Pfam" id="PF00797">
    <property type="entry name" value="Acetyltransf_2"/>
    <property type="match status" value="1"/>
</dbReference>
<proteinExistence type="inferred from homology"/>
<organism evidence="3 4">
    <name type="scientific">Streptomyces olivoverticillatus</name>
    <dbReference type="NCBI Taxonomy" id="66427"/>
    <lineage>
        <taxon>Bacteria</taxon>
        <taxon>Bacillati</taxon>
        <taxon>Actinomycetota</taxon>
        <taxon>Actinomycetes</taxon>
        <taxon>Kitasatosporales</taxon>
        <taxon>Streptomycetaceae</taxon>
        <taxon>Streptomyces</taxon>
    </lineage>
</organism>
<name>A0A7W7PNH8_9ACTN</name>
<dbReference type="EC" id="2.3.1.118" evidence="3"/>
<comment type="caution">
    <text evidence="3">The sequence shown here is derived from an EMBL/GenBank/DDBJ whole genome shotgun (WGS) entry which is preliminary data.</text>
</comment>
<protein>
    <submittedName>
        <fullName evidence="3">N-hydroxyarylamine O-acetyltransferase</fullName>
        <ecNumber evidence="3">2.3.1.118</ecNumber>
    </submittedName>
</protein>
<evidence type="ECO:0000256" key="2">
    <source>
        <dbReference type="RuleBase" id="RU003452"/>
    </source>
</evidence>
<dbReference type="PANTHER" id="PTHR11786">
    <property type="entry name" value="N-HYDROXYARYLAMINE O-ACETYLTRANSFERASE"/>
    <property type="match status" value="1"/>
</dbReference>
<dbReference type="Proteomes" id="UP000556084">
    <property type="component" value="Unassembled WGS sequence"/>
</dbReference>
<dbReference type="Gene3D" id="2.40.128.150">
    <property type="entry name" value="Cysteine proteinases"/>
    <property type="match status" value="1"/>
</dbReference>
<dbReference type="InterPro" id="IPR038765">
    <property type="entry name" value="Papain-like_cys_pep_sf"/>
</dbReference>
<dbReference type="InterPro" id="IPR001447">
    <property type="entry name" value="Arylamine_N-AcTrfase"/>
</dbReference>
<dbReference type="PRINTS" id="PR01543">
    <property type="entry name" value="ANATRNSFRASE"/>
</dbReference>
<accession>A0A7W7PNH8</accession>
<keyword evidence="4" id="KW-1185">Reference proteome</keyword>
<evidence type="ECO:0000313" key="3">
    <source>
        <dbReference type="EMBL" id="MBB4895533.1"/>
    </source>
</evidence>
<reference evidence="3 4" key="1">
    <citation type="submission" date="2020-08" db="EMBL/GenBank/DDBJ databases">
        <title>Genomic Encyclopedia of Type Strains, Phase III (KMG-III): the genomes of soil and plant-associated and newly described type strains.</title>
        <authorList>
            <person name="Whitman W."/>
        </authorList>
    </citation>
    <scope>NUCLEOTIDE SEQUENCE [LARGE SCALE GENOMIC DNA]</scope>
    <source>
        <strain evidence="3 4">CECT 3266</strain>
    </source>
</reference>
<dbReference type="GO" id="GO:0046990">
    <property type="term" value="F:N-hydroxyarylamine O-acetyltransferase activity"/>
    <property type="evidence" value="ECO:0007669"/>
    <property type="project" value="UniProtKB-EC"/>
</dbReference>
<dbReference type="AlphaFoldDB" id="A0A7W7PNH8"/>
<dbReference type="Gene3D" id="3.30.2140.10">
    <property type="entry name" value="Arylamine N-acetyltransferase"/>
    <property type="match status" value="1"/>
</dbReference>
<comment type="similarity">
    <text evidence="1 2">Belongs to the arylamine N-acetyltransferase family.</text>
</comment>
<keyword evidence="3" id="KW-0012">Acyltransferase</keyword>
<dbReference type="EMBL" id="JACHJH010000008">
    <property type="protein sequence ID" value="MBB4895533.1"/>
    <property type="molecule type" value="Genomic_DNA"/>
</dbReference>
<sequence length="286" mass="32092">MGNVTLTEERTADGGWGAESLDLDAYFARIGYDGPRTATTRTLAALHRAHHAAVCFENLDVALGREMPLDVESLQRKMVATRRGGYCFEQNLLFAAALERLGFPLTRHLARIRRGRRTVRYRSHAALVVEAEGRPYLCDVGYGDEGLIEPIPFEPGARLTVGDWTWGVGLDGDEWILQSLHPDGWFDVYALRLERHHPADFEVSHYYTAHHPASRFTGAVVAMRGDEHVRHTLKNRTLAARYADGRTLRTELAPDEVVHVLRGTFGLTVTGEEAIQLQRCVASYRD</sequence>